<feature type="domain" description="NACHT LRR and PYD" evidence="4">
    <location>
        <begin position="31"/>
        <end position="71"/>
    </location>
</feature>
<evidence type="ECO:0000313" key="6">
    <source>
        <dbReference type="Proteomes" id="UP001221898"/>
    </source>
</evidence>
<sequence length="435" mass="47865">QLTGSGSHVLDRLTDRRSGSHVPPHPTEREGSIKETVEYIKSKIKYIESVERTINLFHCLNELNDNSLIEEVKTSLRSGTLSGECLEPEQCSALAFVLLMTEVLDIFDLKTYKTSVAGRLRLLTVIKNCRRAILDSCKVTKKSCEIVALALQLSNSPLRELDLSYNNLGDSGVERLCAGLKSPNCKLHRLGLSGCRITERGCASLASALRANPSHLRELDLSYNHPGDSGVTALSAGVEDSNCKLEKLVLRECSLTDDCCDDLASVLRSPQSKLRELELSNNDLQDSGVRALSAGLEDPHCKLQRLSLSGCQVRENGCASLASALRLNPSHLRELDLSYNHPGDSGVRALSAGLEDPSCKLEKLNVDHGGESRLKPGLRKYDCQLTLDPNTAERVLSLSEGDRKHQDALIHIHHKVGMLRHHGTSYTFAQNVWFK</sequence>
<feature type="non-terminal residue" evidence="5">
    <location>
        <position position="435"/>
    </location>
</feature>
<feature type="region of interest" description="Disordered" evidence="3">
    <location>
        <begin position="13"/>
        <end position="33"/>
    </location>
</feature>
<evidence type="ECO:0000256" key="2">
    <source>
        <dbReference type="ARBA" id="ARBA00022737"/>
    </source>
</evidence>
<dbReference type="PANTHER" id="PTHR24106">
    <property type="entry name" value="NACHT, LRR AND CARD DOMAINS-CONTAINING"/>
    <property type="match status" value="1"/>
</dbReference>
<dbReference type="SUPFAM" id="SSF52047">
    <property type="entry name" value="RNI-like"/>
    <property type="match status" value="1"/>
</dbReference>
<dbReference type="SMART" id="SM00368">
    <property type="entry name" value="LRR_RI"/>
    <property type="match status" value="7"/>
</dbReference>
<evidence type="ECO:0000313" key="5">
    <source>
        <dbReference type="EMBL" id="KAJ8361840.1"/>
    </source>
</evidence>
<proteinExistence type="predicted"/>
<dbReference type="Proteomes" id="UP001221898">
    <property type="component" value="Unassembled WGS sequence"/>
</dbReference>
<dbReference type="AlphaFoldDB" id="A0AAD7R3Q1"/>
<dbReference type="SMART" id="SM00367">
    <property type="entry name" value="LRR_CC"/>
    <property type="match status" value="5"/>
</dbReference>
<gene>
    <name evidence="5" type="ORF">AAFF_G00417370</name>
</gene>
<protein>
    <recommendedName>
        <fullName evidence="4">NACHT LRR and PYD domain-containing protein</fullName>
    </recommendedName>
</protein>
<dbReference type="InterPro" id="IPR006553">
    <property type="entry name" value="Leu-rich_rpt_Cys-con_subtyp"/>
</dbReference>
<dbReference type="InterPro" id="IPR051261">
    <property type="entry name" value="NLR"/>
</dbReference>
<dbReference type="InterPro" id="IPR041267">
    <property type="entry name" value="NLRP_HD2"/>
</dbReference>
<comment type="caution">
    <text evidence="5">The sequence shown here is derived from an EMBL/GenBank/DDBJ whole genome shotgun (WGS) entry which is preliminary data.</text>
</comment>
<dbReference type="InterPro" id="IPR032675">
    <property type="entry name" value="LRR_dom_sf"/>
</dbReference>
<dbReference type="Gene3D" id="3.80.10.10">
    <property type="entry name" value="Ribonuclease Inhibitor"/>
    <property type="match status" value="2"/>
</dbReference>
<dbReference type="EMBL" id="JAINUG010000867">
    <property type="protein sequence ID" value="KAJ8361840.1"/>
    <property type="molecule type" value="Genomic_DNA"/>
</dbReference>
<evidence type="ECO:0000256" key="1">
    <source>
        <dbReference type="ARBA" id="ARBA00022614"/>
    </source>
</evidence>
<keyword evidence="2" id="KW-0677">Repeat</keyword>
<accession>A0AAD7R3Q1</accession>
<reference evidence="5" key="1">
    <citation type="journal article" date="2023" name="Science">
        <title>Genome structures resolve the early diversification of teleost fishes.</title>
        <authorList>
            <person name="Parey E."/>
            <person name="Louis A."/>
            <person name="Montfort J."/>
            <person name="Bouchez O."/>
            <person name="Roques C."/>
            <person name="Iampietro C."/>
            <person name="Lluch J."/>
            <person name="Castinel A."/>
            <person name="Donnadieu C."/>
            <person name="Desvignes T."/>
            <person name="Floi Bucao C."/>
            <person name="Jouanno E."/>
            <person name="Wen M."/>
            <person name="Mejri S."/>
            <person name="Dirks R."/>
            <person name="Jansen H."/>
            <person name="Henkel C."/>
            <person name="Chen W.J."/>
            <person name="Zahm M."/>
            <person name="Cabau C."/>
            <person name="Klopp C."/>
            <person name="Thompson A.W."/>
            <person name="Robinson-Rechavi M."/>
            <person name="Braasch I."/>
            <person name="Lecointre G."/>
            <person name="Bobe J."/>
            <person name="Postlethwait J.H."/>
            <person name="Berthelot C."/>
            <person name="Roest Crollius H."/>
            <person name="Guiguen Y."/>
        </authorList>
    </citation>
    <scope>NUCLEOTIDE SEQUENCE</scope>
    <source>
        <strain evidence="5">NC1722</strain>
    </source>
</reference>
<dbReference type="FunFam" id="3.80.10.10:FF:000100">
    <property type="entry name" value="Si:dkey-11n14.1"/>
    <property type="match status" value="1"/>
</dbReference>
<name>A0AAD7R3Q1_9TELE</name>
<dbReference type="InterPro" id="IPR001611">
    <property type="entry name" value="Leu-rich_rpt"/>
</dbReference>
<keyword evidence="1" id="KW-0433">Leucine-rich repeat</keyword>
<organism evidence="5 6">
    <name type="scientific">Aldrovandia affinis</name>
    <dbReference type="NCBI Taxonomy" id="143900"/>
    <lineage>
        <taxon>Eukaryota</taxon>
        <taxon>Metazoa</taxon>
        <taxon>Chordata</taxon>
        <taxon>Craniata</taxon>
        <taxon>Vertebrata</taxon>
        <taxon>Euteleostomi</taxon>
        <taxon>Actinopterygii</taxon>
        <taxon>Neopterygii</taxon>
        <taxon>Teleostei</taxon>
        <taxon>Notacanthiformes</taxon>
        <taxon>Halosauridae</taxon>
        <taxon>Aldrovandia</taxon>
    </lineage>
</organism>
<keyword evidence="6" id="KW-1185">Reference proteome</keyword>
<dbReference type="Pfam" id="PF17776">
    <property type="entry name" value="NLRC4_HD2"/>
    <property type="match status" value="1"/>
</dbReference>
<dbReference type="Pfam" id="PF13516">
    <property type="entry name" value="LRR_6"/>
    <property type="match status" value="6"/>
</dbReference>
<evidence type="ECO:0000256" key="3">
    <source>
        <dbReference type="SAM" id="MobiDB-lite"/>
    </source>
</evidence>
<evidence type="ECO:0000259" key="4">
    <source>
        <dbReference type="Pfam" id="PF17776"/>
    </source>
</evidence>